<proteinExistence type="predicted"/>
<organism evidence="1">
    <name type="scientific">Rhizophora mucronata</name>
    <name type="common">Asiatic mangrove</name>
    <dbReference type="NCBI Taxonomy" id="61149"/>
    <lineage>
        <taxon>Eukaryota</taxon>
        <taxon>Viridiplantae</taxon>
        <taxon>Streptophyta</taxon>
        <taxon>Embryophyta</taxon>
        <taxon>Tracheophyta</taxon>
        <taxon>Spermatophyta</taxon>
        <taxon>Magnoliopsida</taxon>
        <taxon>eudicotyledons</taxon>
        <taxon>Gunneridae</taxon>
        <taxon>Pentapetalae</taxon>
        <taxon>rosids</taxon>
        <taxon>fabids</taxon>
        <taxon>Malpighiales</taxon>
        <taxon>Rhizophoraceae</taxon>
        <taxon>Rhizophora</taxon>
    </lineage>
</organism>
<accession>A0A2P2LIX5</accession>
<name>A0A2P2LIX5_RHIMU</name>
<keyword evidence="1" id="KW-0808">Transferase</keyword>
<evidence type="ECO:0000313" key="1">
    <source>
        <dbReference type="EMBL" id="MBX17922.1"/>
    </source>
</evidence>
<sequence length="76" mass="8537">MCLKFYSHTSPYVPFTLLADKIQRKIGEGLFFFLFFYLKKGFSTFFVTELPIGLLPSENSITDCLESNSGLSLGGI</sequence>
<dbReference type="AlphaFoldDB" id="A0A2P2LIX5"/>
<keyword evidence="1" id="KW-0418">Kinase</keyword>
<reference evidence="1" key="1">
    <citation type="submission" date="2018-02" db="EMBL/GenBank/DDBJ databases">
        <title>Rhizophora mucronata_Transcriptome.</title>
        <authorList>
            <person name="Meera S.P."/>
            <person name="Sreeshan A."/>
            <person name="Augustine A."/>
        </authorList>
    </citation>
    <scope>NUCLEOTIDE SEQUENCE</scope>
    <source>
        <tissue evidence="1">Leaf</tissue>
    </source>
</reference>
<dbReference type="GO" id="GO:0016301">
    <property type="term" value="F:kinase activity"/>
    <property type="evidence" value="ECO:0007669"/>
    <property type="project" value="UniProtKB-KW"/>
</dbReference>
<protein>
    <submittedName>
        <fullName evidence="1">Serine/threonine-protein kinase AFC2 isoform X2</fullName>
    </submittedName>
</protein>
<dbReference type="EMBL" id="GGEC01037438">
    <property type="protein sequence ID" value="MBX17922.1"/>
    <property type="molecule type" value="Transcribed_RNA"/>
</dbReference>